<sequence length="140" mass="15893">MERQAREAREQQIRSKRASVYFTFTKTADAYAQMIVNRYSPEILPEEEKNFTYAEQEKARQAYLAAYEAVYVYGSDEAWKAAGEMASNLTPISSINALHFEERPNPTMSSYNATLNKFRAVMCAELPSVPRNSCGTPISE</sequence>
<name>A0ABW1C8B0_9ACTN</name>
<dbReference type="EMBL" id="JBHSNW010000029">
    <property type="protein sequence ID" value="MFC5821005.1"/>
    <property type="molecule type" value="Genomic_DNA"/>
</dbReference>
<protein>
    <submittedName>
        <fullName evidence="1">Uncharacterized protein</fullName>
    </submittedName>
</protein>
<gene>
    <name evidence="1" type="ORF">ACFPUY_38420</name>
</gene>
<keyword evidence="2" id="KW-1185">Reference proteome</keyword>
<dbReference type="RefSeq" id="WP_219546466.1">
    <property type="nucleotide sequence ID" value="NZ_JAHKRN010000024.1"/>
</dbReference>
<comment type="caution">
    <text evidence="1">The sequence shown here is derived from an EMBL/GenBank/DDBJ whole genome shotgun (WGS) entry which is preliminary data.</text>
</comment>
<evidence type="ECO:0000313" key="1">
    <source>
        <dbReference type="EMBL" id="MFC5821005.1"/>
    </source>
</evidence>
<dbReference type="Proteomes" id="UP001596096">
    <property type="component" value="Unassembled WGS sequence"/>
</dbReference>
<reference evidence="2" key="1">
    <citation type="journal article" date="2019" name="Int. J. Syst. Evol. Microbiol.">
        <title>The Global Catalogue of Microorganisms (GCM) 10K type strain sequencing project: providing services to taxonomists for standard genome sequencing and annotation.</title>
        <authorList>
            <consortium name="The Broad Institute Genomics Platform"/>
            <consortium name="The Broad Institute Genome Sequencing Center for Infectious Disease"/>
            <person name="Wu L."/>
            <person name="Ma J."/>
        </authorList>
    </citation>
    <scope>NUCLEOTIDE SEQUENCE [LARGE SCALE GENOMIC DNA]</scope>
    <source>
        <strain evidence="2">CGMCC 4.7106</strain>
    </source>
</reference>
<evidence type="ECO:0000313" key="2">
    <source>
        <dbReference type="Proteomes" id="UP001596096"/>
    </source>
</evidence>
<accession>A0ABW1C8B0</accession>
<organism evidence="1 2">
    <name type="scientific">Nonomuraea harbinensis</name>
    <dbReference type="NCBI Taxonomy" id="1286938"/>
    <lineage>
        <taxon>Bacteria</taxon>
        <taxon>Bacillati</taxon>
        <taxon>Actinomycetota</taxon>
        <taxon>Actinomycetes</taxon>
        <taxon>Streptosporangiales</taxon>
        <taxon>Streptosporangiaceae</taxon>
        <taxon>Nonomuraea</taxon>
    </lineage>
</organism>
<proteinExistence type="predicted"/>